<dbReference type="AlphaFoldDB" id="A0A2T3PBG8"/>
<dbReference type="Pfam" id="PF00563">
    <property type="entry name" value="EAL"/>
    <property type="match status" value="1"/>
</dbReference>
<proteinExistence type="predicted"/>
<comment type="caution">
    <text evidence="4">The sequence shown here is derived from an EMBL/GenBank/DDBJ whole genome shotgun (WGS) entry which is preliminary data.</text>
</comment>
<dbReference type="Pfam" id="PF00072">
    <property type="entry name" value="Response_reg"/>
    <property type="match status" value="1"/>
</dbReference>
<dbReference type="SMART" id="SM00052">
    <property type="entry name" value="EAL"/>
    <property type="match status" value="1"/>
</dbReference>
<dbReference type="SUPFAM" id="SSF141868">
    <property type="entry name" value="EAL domain-like"/>
    <property type="match status" value="1"/>
</dbReference>
<dbReference type="RefSeq" id="WP_107302322.1">
    <property type="nucleotide sequence ID" value="NZ_AP024852.1"/>
</dbReference>
<dbReference type="InterPro" id="IPR001789">
    <property type="entry name" value="Sig_transdc_resp-reg_receiver"/>
</dbReference>
<keyword evidence="5" id="KW-1185">Reference proteome</keyword>
<dbReference type="InterPro" id="IPR035919">
    <property type="entry name" value="EAL_sf"/>
</dbReference>
<dbReference type="PROSITE" id="PS50883">
    <property type="entry name" value="EAL"/>
    <property type="match status" value="1"/>
</dbReference>
<evidence type="ECO:0008006" key="6">
    <source>
        <dbReference type="Google" id="ProtNLM"/>
    </source>
</evidence>
<dbReference type="Gene3D" id="3.20.20.450">
    <property type="entry name" value="EAL domain"/>
    <property type="match status" value="1"/>
</dbReference>
<keyword evidence="1" id="KW-0597">Phosphoprotein</keyword>
<dbReference type="PANTHER" id="PTHR33121:SF79">
    <property type="entry name" value="CYCLIC DI-GMP PHOSPHODIESTERASE PDED-RELATED"/>
    <property type="match status" value="1"/>
</dbReference>
<dbReference type="SMART" id="SM00448">
    <property type="entry name" value="REC"/>
    <property type="match status" value="1"/>
</dbReference>
<dbReference type="InterPro" id="IPR050706">
    <property type="entry name" value="Cyclic-di-GMP_PDE-like"/>
</dbReference>
<feature type="modified residue" description="4-aspartylphosphate" evidence="1">
    <location>
        <position position="55"/>
    </location>
</feature>
<organism evidence="4 5">
    <name type="scientific">Photobacterium swingsii</name>
    <dbReference type="NCBI Taxonomy" id="680026"/>
    <lineage>
        <taxon>Bacteria</taxon>
        <taxon>Pseudomonadati</taxon>
        <taxon>Pseudomonadota</taxon>
        <taxon>Gammaproteobacteria</taxon>
        <taxon>Vibrionales</taxon>
        <taxon>Vibrionaceae</taxon>
        <taxon>Photobacterium</taxon>
    </lineage>
</organism>
<dbReference type="PROSITE" id="PS50110">
    <property type="entry name" value="RESPONSE_REGULATORY"/>
    <property type="match status" value="1"/>
</dbReference>
<dbReference type="CDD" id="cd01948">
    <property type="entry name" value="EAL"/>
    <property type="match status" value="1"/>
</dbReference>
<sequence length="397" mass="44027">MKVLLIEDHAFQRQIMATQLAQLLTEPNDEIQTATSGLDALTIMSGYSPDLLLCDLNMPEMDGITFLSKVAEQAFLGSVVITSATSHEVIRSVSKMCADYQLNLLGALAKPVQLETLSSMINNAREAKPKTSHQRPAMTVDTNIVEQAFVQRWFVPYLQPIVDITTGQWVSCEALMRLHHPQQGLICPSAFIELVNQLGKDADLALYTLHYVIKHADLLQGKRVAINISSATLGTSGFVDKVLLLAQDHPDLQHKVYFELTESDMVKNTGRALESASRLGMNGFTLSIDDFGTGFSSLKQLETLPFESLKVDMGFTKAITTSHTALAIVESCLFLSERLSLTSIVEGVENIQIWQQLQKLNCHLAQGYFIAAPMPADKLNQWHIQWQQKVTELQPQG</sequence>
<dbReference type="PANTHER" id="PTHR33121">
    <property type="entry name" value="CYCLIC DI-GMP PHOSPHODIESTERASE PDEF"/>
    <property type="match status" value="1"/>
</dbReference>
<evidence type="ECO:0000259" key="3">
    <source>
        <dbReference type="PROSITE" id="PS50883"/>
    </source>
</evidence>
<dbReference type="InterPro" id="IPR011006">
    <property type="entry name" value="CheY-like_superfamily"/>
</dbReference>
<dbReference type="EMBL" id="PYLZ01000001">
    <property type="protein sequence ID" value="PSW26541.1"/>
    <property type="molecule type" value="Genomic_DNA"/>
</dbReference>
<evidence type="ECO:0000313" key="4">
    <source>
        <dbReference type="EMBL" id="PSW26541.1"/>
    </source>
</evidence>
<protein>
    <recommendedName>
        <fullName evidence="6">Diguanylate phosphodiesterase</fullName>
    </recommendedName>
</protein>
<dbReference type="GO" id="GO:0071111">
    <property type="term" value="F:cyclic-guanylate-specific phosphodiesterase activity"/>
    <property type="evidence" value="ECO:0007669"/>
    <property type="project" value="InterPro"/>
</dbReference>
<feature type="domain" description="Response regulatory" evidence="2">
    <location>
        <begin position="2"/>
        <end position="125"/>
    </location>
</feature>
<feature type="domain" description="EAL" evidence="3">
    <location>
        <begin position="138"/>
        <end position="387"/>
    </location>
</feature>
<gene>
    <name evidence="4" type="ORF">C9I94_00695</name>
</gene>
<dbReference type="GO" id="GO:0000160">
    <property type="term" value="P:phosphorelay signal transduction system"/>
    <property type="evidence" value="ECO:0007669"/>
    <property type="project" value="InterPro"/>
</dbReference>
<evidence type="ECO:0000256" key="1">
    <source>
        <dbReference type="PROSITE-ProRule" id="PRU00169"/>
    </source>
</evidence>
<evidence type="ECO:0000259" key="2">
    <source>
        <dbReference type="PROSITE" id="PS50110"/>
    </source>
</evidence>
<dbReference type="Proteomes" id="UP000240481">
    <property type="component" value="Unassembled WGS sequence"/>
</dbReference>
<dbReference type="SUPFAM" id="SSF52172">
    <property type="entry name" value="CheY-like"/>
    <property type="match status" value="1"/>
</dbReference>
<evidence type="ECO:0000313" key="5">
    <source>
        <dbReference type="Proteomes" id="UP000240481"/>
    </source>
</evidence>
<accession>A0A2T3PBG8</accession>
<dbReference type="Gene3D" id="3.40.50.2300">
    <property type="match status" value="1"/>
</dbReference>
<name>A0A2T3PBG8_9GAMM</name>
<reference evidence="4 5" key="1">
    <citation type="submission" date="2018-01" db="EMBL/GenBank/DDBJ databases">
        <title>Whole genome sequencing of Histamine producing bacteria.</title>
        <authorList>
            <person name="Butler K."/>
        </authorList>
    </citation>
    <scope>NUCLEOTIDE SEQUENCE [LARGE SCALE GENOMIC DNA]</scope>
    <source>
        <strain evidence="4 5">DSM 24669</strain>
    </source>
</reference>
<dbReference type="InterPro" id="IPR001633">
    <property type="entry name" value="EAL_dom"/>
</dbReference>
<dbReference type="OrthoDB" id="9812358at2"/>